<keyword evidence="6" id="KW-1185">Reference proteome</keyword>
<evidence type="ECO:0000313" key="6">
    <source>
        <dbReference type="Proteomes" id="UP000509579"/>
    </source>
</evidence>
<proteinExistence type="predicted"/>
<dbReference type="Gene3D" id="3.40.1410.10">
    <property type="entry name" value="Chorismate lyase-like"/>
    <property type="match status" value="1"/>
</dbReference>
<dbReference type="Pfam" id="PF00392">
    <property type="entry name" value="GntR"/>
    <property type="match status" value="1"/>
</dbReference>
<keyword evidence="2" id="KW-0238">DNA-binding</keyword>
<dbReference type="AlphaFoldDB" id="A0A6N1WYH3"/>
<evidence type="ECO:0000256" key="1">
    <source>
        <dbReference type="ARBA" id="ARBA00023015"/>
    </source>
</evidence>
<dbReference type="KEGG" id="aant:HUK68_03955"/>
<dbReference type="InterPro" id="IPR036388">
    <property type="entry name" value="WH-like_DNA-bd_sf"/>
</dbReference>
<evidence type="ECO:0000256" key="2">
    <source>
        <dbReference type="ARBA" id="ARBA00023125"/>
    </source>
</evidence>
<gene>
    <name evidence="5" type="ORF">HUK68_03955</name>
</gene>
<keyword evidence="3" id="KW-0804">Transcription</keyword>
<dbReference type="GO" id="GO:0003677">
    <property type="term" value="F:DNA binding"/>
    <property type="evidence" value="ECO:0007669"/>
    <property type="project" value="UniProtKB-KW"/>
</dbReference>
<dbReference type="SUPFAM" id="SSF46785">
    <property type="entry name" value="Winged helix' DNA-binding domain"/>
    <property type="match status" value="1"/>
</dbReference>
<protein>
    <submittedName>
        <fullName evidence="5">GntR family transcriptional regulator</fullName>
    </submittedName>
</protein>
<dbReference type="CDD" id="cd07377">
    <property type="entry name" value="WHTH_GntR"/>
    <property type="match status" value="1"/>
</dbReference>
<reference evidence="5 6" key="1">
    <citation type="submission" date="2020-06" db="EMBL/GenBank/DDBJ databases">
        <title>Acidovorax antarctica sp. nov., isolated from Corinth ice sheet soil, Antarctic Fields Peninsula.</title>
        <authorList>
            <person name="Xu Q."/>
            <person name="Peng F."/>
        </authorList>
    </citation>
    <scope>NUCLEOTIDE SEQUENCE [LARGE SCALE GENOMIC DNA]</scope>
    <source>
        <strain evidence="5 6">16-35-5</strain>
    </source>
</reference>
<dbReference type="InterPro" id="IPR000524">
    <property type="entry name" value="Tscrpt_reg_HTH_GntR"/>
</dbReference>
<dbReference type="InterPro" id="IPR028978">
    <property type="entry name" value="Chorismate_lyase_/UTRA_dom_sf"/>
</dbReference>
<dbReference type="GO" id="GO:0045892">
    <property type="term" value="P:negative regulation of DNA-templated transcription"/>
    <property type="evidence" value="ECO:0007669"/>
    <property type="project" value="TreeGrafter"/>
</dbReference>
<dbReference type="Gene3D" id="1.10.10.10">
    <property type="entry name" value="Winged helix-like DNA-binding domain superfamily/Winged helix DNA-binding domain"/>
    <property type="match status" value="1"/>
</dbReference>
<dbReference type="GO" id="GO:0003700">
    <property type="term" value="F:DNA-binding transcription factor activity"/>
    <property type="evidence" value="ECO:0007669"/>
    <property type="project" value="InterPro"/>
</dbReference>
<evidence type="ECO:0000256" key="3">
    <source>
        <dbReference type="ARBA" id="ARBA00023163"/>
    </source>
</evidence>
<dbReference type="InterPro" id="IPR011663">
    <property type="entry name" value="UTRA"/>
</dbReference>
<dbReference type="InterPro" id="IPR050679">
    <property type="entry name" value="Bact_HTH_transcr_reg"/>
</dbReference>
<dbReference type="SMART" id="SM00345">
    <property type="entry name" value="HTH_GNTR"/>
    <property type="match status" value="1"/>
</dbReference>
<dbReference type="SUPFAM" id="SSF64288">
    <property type="entry name" value="Chorismate lyase-like"/>
    <property type="match status" value="1"/>
</dbReference>
<accession>A0A6N1WYH3</accession>
<dbReference type="Proteomes" id="UP000509579">
    <property type="component" value="Chromosome"/>
</dbReference>
<dbReference type="InterPro" id="IPR036390">
    <property type="entry name" value="WH_DNA-bd_sf"/>
</dbReference>
<feature type="domain" description="HTH gntR-type" evidence="4">
    <location>
        <begin position="14"/>
        <end position="82"/>
    </location>
</feature>
<dbReference type="PROSITE" id="PS50949">
    <property type="entry name" value="HTH_GNTR"/>
    <property type="match status" value="1"/>
</dbReference>
<evidence type="ECO:0000313" key="5">
    <source>
        <dbReference type="EMBL" id="QKV52121.1"/>
    </source>
</evidence>
<organism evidence="5 6">
    <name type="scientific">Comamonas antarctica</name>
    <dbReference type="NCBI Taxonomy" id="2743470"/>
    <lineage>
        <taxon>Bacteria</taxon>
        <taxon>Pseudomonadati</taxon>
        <taxon>Pseudomonadota</taxon>
        <taxon>Betaproteobacteria</taxon>
        <taxon>Burkholderiales</taxon>
        <taxon>Comamonadaceae</taxon>
        <taxon>Comamonas</taxon>
    </lineage>
</organism>
<dbReference type="PANTHER" id="PTHR44846:SF1">
    <property type="entry name" value="MANNOSYL-D-GLYCERATE TRANSPORT_METABOLISM SYSTEM REPRESSOR MNGR-RELATED"/>
    <property type="match status" value="1"/>
</dbReference>
<sequence length="247" mass="27209">MLTEATASPRVPQEKRYLQLAGLFRHKIVTGQWPVGSSIPTVEQLEALHSASRTTVRMALGRLVGEGLLRTRKRGGTQVMAAPQRPPSFLLPSRWKELVVFHGNTGYRLLASESCCLPAIPAGLASVQGEIAPAYQRLLGLHCCGDQPFCLSQMYVEQTLYERIAPQLAQLSVVEALTRGPRPLATARQRLSIAPADELIETHLGVALGTPLLQALRWACDRKGQIVHWAQLGFLSEYAHMEMDLLN</sequence>
<dbReference type="EMBL" id="CP054840">
    <property type="protein sequence ID" value="QKV52121.1"/>
    <property type="molecule type" value="Genomic_DNA"/>
</dbReference>
<dbReference type="PANTHER" id="PTHR44846">
    <property type="entry name" value="MANNOSYL-D-GLYCERATE TRANSPORT/METABOLISM SYSTEM REPRESSOR MNGR-RELATED"/>
    <property type="match status" value="1"/>
</dbReference>
<dbReference type="SMART" id="SM00866">
    <property type="entry name" value="UTRA"/>
    <property type="match status" value="1"/>
</dbReference>
<keyword evidence="1" id="KW-0805">Transcription regulation</keyword>
<dbReference type="Pfam" id="PF07702">
    <property type="entry name" value="UTRA"/>
    <property type="match status" value="1"/>
</dbReference>
<evidence type="ECO:0000259" key="4">
    <source>
        <dbReference type="PROSITE" id="PS50949"/>
    </source>
</evidence>
<dbReference type="RefSeq" id="WP_175503021.1">
    <property type="nucleotide sequence ID" value="NZ_CAURQT010000001.1"/>
</dbReference>
<name>A0A6N1WYH3_9BURK</name>